<comment type="function">
    <text evidence="1">Intramembrane-cleaving aspartic protease (I-CLiP) that cleaves type II membrane signal peptides in the hydrophobic plane of the membrane.</text>
</comment>
<keyword evidence="9" id="KW-0967">Endosome</keyword>
<keyword evidence="13" id="KW-0325">Glycoprotein</keyword>
<proteinExistence type="inferred from homology"/>
<evidence type="ECO:0000256" key="13">
    <source>
        <dbReference type="ARBA" id="ARBA00023180"/>
    </source>
</evidence>
<keyword evidence="18" id="KW-1185">Reference proteome</keyword>
<sequence length="1339" mass="148774">MAGNSILCSVSSLILSLFTLFSCLFGHCNSIEQLGEYDTFTISSFKYPETQIRPFDMRYIRVDLPPWFSSMSIALKSSVNLDIRSVDKIPKSVLPMICFREGSLPLPDVSNTSLKELVSLSNSSFEGTQILQNSEQCYPVPRNMTMKLTNEQISARVLYFGLFNGVGPTRTQSKMIVRGPSYSFAANITVEGCVISTMQGQYCNQTVEQLSCGLSRNNSGNGSASGFFNQSMVSCRNNFETSCHGDEEMKIYTLEILRIAEFITISAENVRLRPLSNTLNSSGIDLICYARYGAMPSATVHDYSGNLNKSPLVINAPKVGQWYISILALNLSKVIGGSQSNVSQVCYSLELQELECPLGKAGPNCLSERYMLQTVLRKYSTPFESYYLPYDEKVMSDAANFLLEPLLSNYSFGGVDTWTYFILDIPRGAAGGNLHVRLMSDRKINYEVYVRNGGLPSLVNWDFYYVNKSSSSHGSMFFVLYSSSEEKVDFYIMYIKEGIWNIALRNINSTGGTSNGQTTMSISLERCPKRCSYHGDCRSALDASGLTSYSFCACDRNHGGFDCSIEIVSRQGHIWQSIALIASNGAAVLPAFWALRQKAFAEWVIYTASGISSGLYHACDVGTWCALSFGVLQFFDFWLSFLAVVSTFVYLTTIGEVYKRAIHTVVTILTALMAITKATRSSNIILVMAIGALALFVGWLIEFSTKYRSISFSMNLCLNTLERWRIREWMNNLVKTIMKRFRWGFLLAGFIALAMAAISRNLENSQNYWILHSIWHVTIYTSSFFFLCSKVNTINSGNEGPTDGNYQLTRQDSLSRAGDIVHQDNVAPKRPGCANNFVLVKVPIWIDGIVNNEYVGVGARFGPTLESKEKHANHTRLALADPPDCCSKPKNQLTGEVILVHRGNCSFTVKANVAEEAGASAILIINNQTELFKMVCESDADVNIEIPAVMLPQDAGSNLEKYINNNTMVSVALYSPKRPAVDIAEVFLWLMAVGTILLASYWSAWTAREVAIEQDKLLKDASEEFLQVGSADSSGFVDINTMSAILFVVFASCFLVMLYKLMSFWFVEVLVVLFCIGGVEGLQMCSVALLSSFRCFQRFAESFMKVPFFGAVSHLTLAVCPFCIAFTVVWAVYRRISFAWIGQDILGIALIITVLQIVRVPNLKVGTVLLGCAFLYDIFWVFASKRLFHESVMIVVARGDRSGEDGIPMLLKIPRMFDPWGGYSVIGFGDIILPGLLVAFSLRYDWLANKNIRAGYFVWAMAAYGLGLLVTYVALNMMDGHGQPALLYIVPFILGTLITLGRKRGDLGTLWTRGEPERPCPHVQTSALAMKKINRGNEA</sequence>
<keyword evidence="15" id="KW-0732">Signal</keyword>
<evidence type="ECO:0000256" key="10">
    <source>
        <dbReference type="ARBA" id="ARBA00022801"/>
    </source>
</evidence>
<evidence type="ECO:0000313" key="18">
    <source>
        <dbReference type="Proteomes" id="UP001472677"/>
    </source>
</evidence>
<protein>
    <recommendedName>
        <fullName evidence="16">EGF-like domain-containing protein</fullName>
    </recommendedName>
</protein>
<dbReference type="PANTHER" id="PTHR14319:SF3">
    <property type="entry name" value="TRANSMEMBRANE PROTEIN-LIKE PROTEIN"/>
    <property type="match status" value="1"/>
</dbReference>
<keyword evidence="10" id="KW-0378">Hydrolase</keyword>
<evidence type="ECO:0000256" key="15">
    <source>
        <dbReference type="SAM" id="SignalP"/>
    </source>
</evidence>
<feature type="transmembrane region" description="Helical" evidence="14">
    <location>
        <begin position="684"/>
        <end position="701"/>
    </location>
</feature>
<organism evidence="17 18">
    <name type="scientific">Hibiscus sabdariffa</name>
    <name type="common">roselle</name>
    <dbReference type="NCBI Taxonomy" id="183260"/>
    <lineage>
        <taxon>Eukaryota</taxon>
        <taxon>Viridiplantae</taxon>
        <taxon>Streptophyta</taxon>
        <taxon>Embryophyta</taxon>
        <taxon>Tracheophyta</taxon>
        <taxon>Spermatophyta</taxon>
        <taxon>Magnoliopsida</taxon>
        <taxon>eudicotyledons</taxon>
        <taxon>Gunneridae</taxon>
        <taxon>Pentapetalae</taxon>
        <taxon>rosids</taxon>
        <taxon>malvids</taxon>
        <taxon>Malvales</taxon>
        <taxon>Malvaceae</taxon>
        <taxon>Malvoideae</taxon>
        <taxon>Hibiscus</taxon>
    </lineage>
</organism>
<evidence type="ECO:0000256" key="5">
    <source>
        <dbReference type="ARBA" id="ARBA00006859"/>
    </source>
</evidence>
<evidence type="ECO:0000256" key="2">
    <source>
        <dbReference type="ARBA" id="ARBA00004337"/>
    </source>
</evidence>
<accession>A0ABR2BAL9</accession>
<feature type="transmembrane region" description="Helical" evidence="14">
    <location>
        <begin position="768"/>
        <end position="788"/>
    </location>
</feature>
<feature type="transmembrane region" description="Helical" evidence="14">
    <location>
        <begin position="1281"/>
        <end position="1300"/>
    </location>
</feature>
<evidence type="ECO:0000256" key="3">
    <source>
        <dbReference type="ARBA" id="ARBA00004651"/>
    </source>
</evidence>
<feature type="transmembrane region" description="Helical" evidence="14">
    <location>
        <begin position="1254"/>
        <end position="1275"/>
    </location>
</feature>
<evidence type="ECO:0000256" key="7">
    <source>
        <dbReference type="ARBA" id="ARBA00022670"/>
    </source>
</evidence>
<feature type="transmembrane region" description="Helical" evidence="14">
    <location>
        <begin position="1111"/>
        <end position="1132"/>
    </location>
</feature>
<evidence type="ECO:0000313" key="17">
    <source>
        <dbReference type="EMBL" id="KAK8504136.1"/>
    </source>
</evidence>
<feature type="transmembrane region" description="Helical" evidence="14">
    <location>
        <begin position="1039"/>
        <end position="1059"/>
    </location>
</feature>
<feature type="transmembrane region" description="Helical" evidence="14">
    <location>
        <begin position="661"/>
        <end position="678"/>
    </location>
</feature>
<reference evidence="17 18" key="1">
    <citation type="journal article" date="2024" name="G3 (Bethesda)">
        <title>Genome assembly of Hibiscus sabdariffa L. provides insights into metabolisms of medicinal natural products.</title>
        <authorList>
            <person name="Kim T."/>
        </authorList>
    </citation>
    <scope>NUCLEOTIDE SEQUENCE [LARGE SCALE GENOMIC DNA]</scope>
    <source>
        <strain evidence="17">TK-2024</strain>
        <tissue evidence="17">Old leaves</tissue>
    </source>
</reference>
<comment type="subcellular location">
    <subcellularLocation>
        <location evidence="3">Cell membrane</location>
        <topology evidence="3">Multi-pass membrane protein</topology>
    </subcellularLocation>
    <subcellularLocation>
        <location evidence="2">Endosome membrane</location>
        <topology evidence="2">Multi-pass membrane protein</topology>
    </subcellularLocation>
</comment>
<keyword evidence="6" id="KW-1003">Cell membrane</keyword>
<dbReference type="InterPro" id="IPR021910">
    <property type="entry name" value="NGX6/PGAP6/MYMK"/>
</dbReference>
<feature type="transmembrane region" description="Helical" evidence="14">
    <location>
        <begin position="743"/>
        <end position="762"/>
    </location>
</feature>
<evidence type="ECO:0000256" key="1">
    <source>
        <dbReference type="ARBA" id="ARBA00003012"/>
    </source>
</evidence>
<keyword evidence="12 14" id="KW-0472">Membrane</keyword>
<feature type="transmembrane region" description="Helical" evidence="14">
    <location>
        <begin position="1220"/>
        <end position="1242"/>
    </location>
</feature>
<comment type="caution">
    <text evidence="17">The sequence shown here is derived from an EMBL/GenBank/DDBJ whole genome shotgun (WGS) entry which is preliminary data.</text>
</comment>
<dbReference type="PANTHER" id="PTHR14319">
    <property type="entry name" value="FIVE-SPAN TRANSMEMBRANE PROTEIN M83"/>
    <property type="match status" value="1"/>
</dbReference>
<dbReference type="Pfam" id="PF12036">
    <property type="entry name" value="DUF3522"/>
    <property type="match status" value="1"/>
</dbReference>
<dbReference type="InterPro" id="IPR007369">
    <property type="entry name" value="Peptidase_A22B_SPP"/>
</dbReference>
<dbReference type="SUPFAM" id="SSF52025">
    <property type="entry name" value="PA domain"/>
    <property type="match status" value="1"/>
</dbReference>
<keyword evidence="7" id="KW-0645">Protease</keyword>
<keyword evidence="8 14" id="KW-0812">Transmembrane</keyword>
<dbReference type="Proteomes" id="UP001472677">
    <property type="component" value="Unassembled WGS sequence"/>
</dbReference>
<name>A0ABR2BAL9_9ROSI</name>
<evidence type="ECO:0000256" key="6">
    <source>
        <dbReference type="ARBA" id="ARBA00022475"/>
    </source>
</evidence>
<keyword evidence="11 14" id="KW-1133">Transmembrane helix</keyword>
<feature type="transmembrane region" description="Helical" evidence="14">
    <location>
        <begin position="1065"/>
        <end position="1090"/>
    </location>
</feature>
<feature type="transmembrane region" description="Helical" evidence="14">
    <location>
        <begin position="637"/>
        <end position="654"/>
    </location>
</feature>
<evidence type="ECO:0000256" key="14">
    <source>
        <dbReference type="SAM" id="Phobius"/>
    </source>
</evidence>
<feature type="signal peptide" evidence="15">
    <location>
        <begin position="1"/>
        <end position="30"/>
    </location>
</feature>
<dbReference type="InterPro" id="IPR000742">
    <property type="entry name" value="EGF"/>
</dbReference>
<evidence type="ECO:0000256" key="4">
    <source>
        <dbReference type="ARBA" id="ARBA00005542"/>
    </source>
</evidence>
<feature type="chain" id="PRO_5045476892" description="EGF-like domain-containing protein" evidence="15">
    <location>
        <begin position="31"/>
        <end position="1339"/>
    </location>
</feature>
<dbReference type="InterPro" id="IPR003137">
    <property type="entry name" value="PA_domain"/>
</dbReference>
<dbReference type="SMART" id="SM00730">
    <property type="entry name" value="PSN"/>
    <property type="match status" value="1"/>
</dbReference>
<comment type="similarity">
    <text evidence="4">Belongs to the TMEM8 family.</text>
</comment>
<dbReference type="InterPro" id="IPR046450">
    <property type="entry name" value="PA_dom_sf"/>
</dbReference>
<dbReference type="PROSITE" id="PS00022">
    <property type="entry name" value="EGF_1"/>
    <property type="match status" value="1"/>
</dbReference>
<feature type="domain" description="EGF-like" evidence="16">
    <location>
        <begin position="552"/>
        <end position="563"/>
    </location>
</feature>
<evidence type="ECO:0000256" key="12">
    <source>
        <dbReference type="ARBA" id="ARBA00023136"/>
    </source>
</evidence>
<dbReference type="InterPro" id="IPR006639">
    <property type="entry name" value="Preselin/SPP"/>
</dbReference>
<dbReference type="Pfam" id="PF04258">
    <property type="entry name" value="Peptidase_A22B"/>
    <property type="match status" value="1"/>
</dbReference>
<dbReference type="Pfam" id="PF02225">
    <property type="entry name" value="PA"/>
    <property type="match status" value="1"/>
</dbReference>
<dbReference type="Gene3D" id="3.50.30.30">
    <property type="match status" value="1"/>
</dbReference>
<evidence type="ECO:0000256" key="9">
    <source>
        <dbReference type="ARBA" id="ARBA00022753"/>
    </source>
</evidence>
<dbReference type="EMBL" id="JBBPBM010000145">
    <property type="protein sequence ID" value="KAK8504136.1"/>
    <property type="molecule type" value="Genomic_DNA"/>
</dbReference>
<evidence type="ECO:0000256" key="8">
    <source>
        <dbReference type="ARBA" id="ARBA00022692"/>
    </source>
</evidence>
<gene>
    <name evidence="17" type="ORF">V6N12_005676</name>
</gene>
<evidence type="ECO:0000259" key="16">
    <source>
        <dbReference type="PROSITE" id="PS00022"/>
    </source>
</evidence>
<evidence type="ECO:0000256" key="11">
    <source>
        <dbReference type="ARBA" id="ARBA00022989"/>
    </source>
</evidence>
<feature type="transmembrane region" description="Helical" evidence="14">
    <location>
        <begin position="1138"/>
        <end position="1158"/>
    </location>
</feature>
<comment type="similarity">
    <text evidence="5">Belongs to the peptidase A22B family.</text>
</comment>